<dbReference type="SUPFAM" id="SSF48208">
    <property type="entry name" value="Six-hairpin glycosidases"/>
    <property type="match status" value="1"/>
</dbReference>
<gene>
    <name evidence="15" type="ORF">G3I32_26060</name>
</gene>
<keyword evidence="6" id="KW-0119">Carbohydrate metabolism</keyword>
<dbReference type="EC" id="3.2.1.28" evidence="3"/>
<dbReference type="Gene3D" id="1.50.10.10">
    <property type="match status" value="1"/>
</dbReference>
<keyword evidence="5 15" id="KW-0378">Hydrolase</keyword>
<dbReference type="FunFam" id="1.50.10.10:FF:000005">
    <property type="entry name" value="Glycosyl hydrolase, glucoamylase"/>
    <property type="match status" value="1"/>
</dbReference>
<name>A0A7K3PQY8_9ACTN</name>
<comment type="pathway">
    <text evidence="11">Glycan degradation; trehalose degradation; D-glucose from alpha,alpha-trehalose: step 1/1.</text>
</comment>
<evidence type="ECO:0000256" key="2">
    <source>
        <dbReference type="ARBA" id="ARBA00006188"/>
    </source>
</evidence>
<dbReference type="GO" id="GO:0005993">
    <property type="term" value="P:trehalose catabolic process"/>
    <property type="evidence" value="ECO:0007669"/>
    <property type="project" value="UniProtKB-ARBA"/>
</dbReference>
<reference evidence="15 16" key="1">
    <citation type="submission" date="2020-01" db="EMBL/GenBank/DDBJ databases">
        <title>Insect and environment-associated Actinomycetes.</title>
        <authorList>
            <person name="Currrie C."/>
            <person name="Chevrette M."/>
            <person name="Carlson C."/>
            <person name="Stubbendieck R."/>
            <person name="Wendt-Pienkowski E."/>
        </authorList>
    </citation>
    <scope>NUCLEOTIDE SEQUENCE [LARGE SCALE GENOMIC DNA]</scope>
    <source>
        <strain evidence="15 16">SID14163</strain>
    </source>
</reference>
<dbReference type="RefSeq" id="WP_164247201.1">
    <property type="nucleotide sequence ID" value="NZ_JAAGMA010000703.1"/>
</dbReference>
<dbReference type="Pfam" id="PF19291">
    <property type="entry name" value="TREH_N"/>
    <property type="match status" value="1"/>
</dbReference>
<dbReference type="InterPro" id="IPR045582">
    <property type="entry name" value="Trehalase-like_N"/>
</dbReference>
<sequence length="636" mass="69666">MKQLPRIEQYGLIGDTQTSAHVRDDGSIDWLCLPRFDSPAVFAGLLGTQKHGTWQIAPASSVSRDGSGTVDERRYRGDSLVLESLWRTPTGSVRVLDFMPPRDGTPQVIRIVEGVSGVVEMVSAMRPKPGYGSVSPWIHEVGGRMVAEAGADALWLDTCVPQVEKDGVVVSAFAVAAGQSVAFVLSWCPSHAAAPDVPDPEGALTETRAFWQDWTTECTYEGPYREAVVRSLIALKAMTYGPSGGIVAAPTTSLPELIGGDRNWDYRFTWLRDASTTLAALMGTGYRQEAQAWRRWLLRAVAGDPENLQIMYGITGERDLRERELPWLPGYEGSTPVRVGNGAADQLQLDVYGEVIETLYLAHQSGVAHCADTAVLHRRLVEHLSRRWREPDEGIWEIRGARRHFVHSKVMAWVAVDRTIRLAEAGALDMTPAPLVELRSAIHHEVCTEGFDPVRNTFTQSYGSQELDAATLLIPRVGFLPPDDPRVVGTVDAVRRELSTPDGLVRRYPTRGNRTGVDGLKGDEGAFLLCSFWLVDGLALTGRIDEARALFEGLLELRNDLGLLAEEYDPVQQRQLGNFPQAFSHMGLIESARLLQVLTAGPSHRHSPVSVPAPRSAASSTRTTSPGLTPQHATHA</sequence>
<proteinExistence type="inferred from homology"/>
<feature type="compositionally biased region" description="Low complexity" evidence="12">
    <location>
        <begin position="608"/>
        <end position="626"/>
    </location>
</feature>
<evidence type="ECO:0000256" key="4">
    <source>
        <dbReference type="ARBA" id="ARBA00019905"/>
    </source>
</evidence>
<evidence type="ECO:0000259" key="14">
    <source>
        <dbReference type="Pfam" id="PF19291"/>
    </source>
</evidence>
<comment type="similarity">
    <text evidence="2">Belongs to the glycosyl hydrolase 15 family.</text>
</comment>
<evidence type="ECO:0000256" key="9">
    <source>
        <dbReference type="ARBA" id="ARBA00031637"/>
    </source>
</evidence>
<evidence type="ECO:0000256" key="1">
    <source>
        <dbReference type="ARBA" id="ARBA00001576"/>
    </source>
</evidence>
<dbReference type="InterPro" id="IPR012341">
    <property type="entry name" value="6hp_glycosidase-like_sf"/>
</dbReference>
<feature type="domain" description="GH15-like" evidence="13">
    <location>
        <begin position="222"/>
        <end position="592"/>
    </location>
</feature>
<dbReference type="AlphaFoldDB" id="A0A7K3PQY8"/>
<dbReference type="Pfam" id="PF00723">
    <property type="entry name" value="Glyco_hydro_15"/>
    <property type="match status" value="1"/>
</dbReference>
<dbReference type="InterPro" id="IPR008928">
    <property type="entry name" value="6-hairpin_glycosidase_sf"/>
</dbReference>
<evidence type="ECO:0000256" key="11">
    <source>
        <dbReference type="ARBA" id="ARBA00060615"/>
    </source>
</evidence>
<dbReference type="PANTHER" id="PTHR31616">
    <property type="entry name" value="TREHALASE"/>
    <property type="match status" value="1"/>
</dbReference>
<evidence type="ECO:0000256" key="12">
    <source>
        <dbReference type="SAM" id="MobiDB-lite"/>
    </source>
</evidence>
<evidence type="ECO:0000256" key="3">
    <source>
        <dbReference type="ARBA" id="ARBA00012757"/>
    </source>
</evidence>
<comment type="cofactor">
    <cofactor evidence="10">
        <name>phosphate</name>
        <dbReference type="ChEBI" id="CHEBI:43474"/>
    </cofactor>
</comment>
<evidence type="ECO:0000256" key="10">
    <source>
        <dbReference type="ARBA" id="ARBA00053030"/>
    </source>
</evidence>
<dbReference type="Proteomes" id="UP000470446">
    <property type="component" value="Unassembled WGS sequence"/>
</dbReference>
<evidence type="ECO:0000256" key="5">
    <source>
        <dbReference type="ARBA" id="ARBA00022801"/>
    </source>
</evidence>
<accession>A0A7K3PQY8</accession>
<comment type="catalytic activity">
    <reaction evidence="1">
        <text>alpha,alpha-trehalose + H2O = alpha-D-glucose + beta-D-glucose</text>
        <dbReference type="Rhea" id="RHEA:32675"/>
        <dbReference type="ChEBI" id="CHEBI:15377"/>
        <dbReference type="ChEBI" id="CHEBI:15903"/>
        <dbReference type="ChEBI" id="CHEBI:16551"/>
        <dbReference type="ChEBI" id="CHEBI:17925"/>
        <dbReference type="EC" id="3.2.1.28"/>
    </reaction>
</comment>
<evidence type="ECO:0000313" key="15">
    <source>
        <dbReference type="EMBL" id="NEB12257.1"/>
    </source>
</evidence>
<dbReference type="InterPro" id="IPR011613">
    <property type="entry name" value="GH15-like"/>
</dbReference>
<feature type="region of interest" description="Disordered" evidence="12">
    <location>
        <begin position="603"/>
        <end position="636"/>
    </location>
</feature>
<dbReference type="GO" id="GO:0004555">
    <property type="term" value="F:alpha,alpha-trehalase activity"/>
    <property type="evidence" value="ECO:0007669"/>
    <property type="project" value="UniProtKB-EC"/>
</dbReference>
<comment type="caution">
    <text evidence="15">The sequence shown here is derived from an EMBL/GenBank/DDBJ whole genome shotgun (WGS) entry which is preliminary data.</text>
</comment>
<dbReference type="EMBL" id="JAAGMA010000703">
    <property type="protein sequence ID" value="NEB12257.1"/>
    <property type="molecule type" value="Genomic_DNA"/>
</dbReference>
<organism evidence="15 16">
    <name type="scientific">Streptomyces coelicoflavus</name>
    <dbReference type="NCBI Taxonomy" id="285562"/>
    <lineage>
        <taxon>Bacteria</taxon>
        <taxon>Bacillati</taxon>
        <taxon>Actinomycetota</taxon>
        <taxon>Actinomycetes</taxon>
        <taxon>Kitasatosporales</taxon>
        <taxon>Streptomycetaceae</taxon>
        <taxon>Streptomyces</taxon>
    </lineage>
</organism>
<keyword evidence="7" id="KW-0326">Glycosidase</keyword>
<dbReference type="PANTHER" id="PTHR31616:SF0">
    <property type="entry name" value="GLUCAN 1,4-ALPHA-GLUCOSIDASE"/>
    <property type="match status" value="1"/>
</dbReference>
<protein>
    <recommendedName>
        <fullName evidence="4">Trehalase</fullName>
        <ecNumber evidence="3">3.2.1.28</ecNumber>
    </recommendedName>
    <alternativeName>
        <fullName evidence="8">Alpha,alpha-trehalase</fullName>
    </alternativeName>
    <alternativeName>
        <fullName evidence="9">Alpha,alpha-trehalose glucohydrolase</fullName>
    </alternativeName>
</protein>
<evidence type="ECO:0000256" key="7">
    <source>
        <dbReference type="ARBA" id="ARBA00023295"/>
    </source>
</evidence>
<feature type="compositionally biased region" description="Polar residues" evidence="12">
    <location>
        <begin position="627"/>
        <end position="636"/>
    </location>
</feature>
<evidence type="ECO:0000259" key="13">
    <source>
        <dbReference type="Pfam" id="PF00723"/>
    </source>
</evidence>
<evidence type="ECO:0000256" key="8">
    <source>
        <dbReference type="ARBA" id="ARBA00030473"/>
    </source>
</evidence>
<evidence type="ECO:0000256" key="6">
    <source>
        <dbReference type="ARBA" id="ARBA00023277"/>
    </source>
</evidence>
<evidence type="ECO:0000313" key="16">
    <source>
        <dbReference type="Proteomes" id="UP000470446"/>
    </source>
</evidence>
<feature type="domain" description="Trehalase-like N-terminal" evidence="14">
    <location>
        <begin position="4"/>
        <end position="185"/>
    </location>
</feature>